<feature type="domain" description="Malate synthase N-terminal" evidence="8">
    <location>
        <begin position="16"/>
        <end position="74"/>
    </location>
</feature>
<dbReference type="CDD" id="cd00727">
    <property type="entry name" value="malate_synt_A"/>
    <property type="match status" value="1"/>
</dbReference>
<dbReference type="PIRSF" id="PIRSF001363">
    <property type="entry name" value="Malate_synth"/>
    <property type="match status" value="1"/>
</dbReference>
<dbReference type="NCBIfam" id="TIGR01344">
    <property type="entry name" value="malate_syn_A"/>
    <property type="match status" value="1"/>
</dbReference>
<evidence type="ECO:0000256" key="1">
    <source>
        <dbReference type="ARBA" id="ARBA00006394"/>
    </source>
</evidence>
<dbReference type="EMBL" id="UINC01005830">
    <property type="protein sequence ID" value="SVA23812.1"/>
    <property type="molecule type" value="Genomic_DNA"/>
</dbReference>
<dbReference type="GO" id="GO:0006099">
    <property type="term" value="P:tricarboxylic acid cycle"/>
    <property type="evidence" value="ECO:0007669"/>
    <property type="project" value="UniProtKB-KW"/>
</dbReference>
<keyword evidence="4" id="KW-0816">Tricarboxylic acid cycle</keyword>
<dbReference type="Gene3D" id="3.20.20.360">
    <property type="entry name" value="Malate synthase, domain 3"/>
    <property type="match status" value="1"/>
</dbReference>
<dbReference type="SUPFAM" id="SSF51645">
    <property type="entry name" value="Malate synthase G"/>
    <property type="match status" value="1"/>
</dbReference>
<dbReference type="GO" id="GO:0004474">
    <property type="term" value="F:malate synthase activity"/>
    <property type="evidence" value="ECO:0007669"/>
    <property type="project" value="UniProtKB-EC"/>
</dbReference>
<evidence type="ECO:0000256" key="5">
    <source>
        <dbReference type="ARBA" id="ARBA00022679"/>
    </source>
</evidence>
<dbReference type="InterPro" id="IPR011076">
    <property type="entry name" value="Malate_synth_sf"/>
</dbReference>
<dbReference type="AlphaFoldDB" id="A0A381U6D0"/>
<dbReference type="EC" id="2.3.3.9" evidence="2"/>
<evidence type="ECO:0000256" key="3">
    <source>
        <dbReference type="ARBA" id="ARBA00022435"/>
    </source>
</evidence>
<dbReference type="InterPro" id="IPR044856">
    <property type="entry name" value="Malate_synth_C_sf"/>
</dbReference>
<organism evidence="10">
    <name type="scientific">marine metagenome</name>
    <dbReference type="NCBI Taxonomy" id="408172"/>
    <lineage>
        <taxon>unclassified sequences</taxon>
        <taxon>metagenomes</taxon>
        <taxon>ecological metagenomes</taxon>
    </lineage>
</organism>
<feature type="domain" description="Malate synthase TIM barrel" evidence="7">
    <location>
        <begin position="166"/>
        <end position="411"/>
    </location>
</feature>
<dbReference type="PANTHER" id="PTHR42902:SF1">
    <property type="entry name" value="MALATE SYNTHASE 1-RELATED"/>
    <property type="match status" value="1"/>
</dbReference>
<dbReference type="InterPro" id="IPR006252">
    <property type="entry name" value="Malate_synthA"/>
</dbReference>
<evidence type="ECO:0000259" key="7">
    <source>
        <dbReference type="Pfam" id="PF01274"/>
    </source>
</evidence>
<comment type="catalytic activity">
    <reaction evidence="6">
        <text>glyoxylate + acetyl-CoA + H2O = (S)-malate + CoA + H(+)</text>
        <dbReference type="Rhea" id="RHEA:18181"/>
        <dbReference type="ChEBI" id="CHEBI:15377"/>
        <dbReference type="ChEBI" id="CHEBI:15378"/>
        <dbReference type="ChEBI" id="CHEBI:15589"/>
        <dbReference type="ChEBI" id="CHEBI:36655"/>
        <dbReference type="ChEBI" id="CHEBI:57287"/>
        <dbReference type="ChEBI" id="CHEBI:57288"/>
        <dbReference type="EC" id="2.3.3.9"/>
    </reaction>
</comment>
<proteinExistence type="inferred from homology"/>
<protein>
    <recommendedName>
        <fullName evidence="2">malate synthase</fullName>
        <ecNumber evidence="2">2.3.3.9</ecNumber>
    </recommendedName>
</protein>
<evidence type="ECO:0000259" key="8">
    <source>
        <dbReference type="Pfam" id="PF20656"/>
    </source>
</evidence>
<name>A0A381U6D0_9ZZZZ</name>
<dbReference type="GO" id="GO:0006097">
    <property type="term" value="P:glyoxylate cycle"/>
    <property type="evidence" value="ECO:0007669"/>
    <property type="project" value="UniProtKB-KW"/>
</dbReference>
<reference evidence="10" key="1">
    <citation type="submission" date="2018-05" db="EMBL/GenBank/DDBJ databases">
        <authorList>
            <person name="Lanie J.A."/>
            <person name="Ng W.-L."/>
            <person name="Kazmierczak K.M."/>
            <person name="Andrzejewski T.M."/>
            <person name="Davidsen T.M."/>
            <person name="Wayne K.J."/>
            <person name="Tettelin H."/>
            <person name="Glass J.I."/>
            <person name="Rusch D."/>
            <person name="Podicherti R."/>
            <person name="Tsui H.-C.T."/>
            <person name="Winkler M.E."/>
        </authorList>
    </citation>
    <scope>NUCLEOTIDE SEQUENCE</scope>
</reference>
<dbReference type="InterPro" id="IPR046363">
    <property type="entry name" value="MS_N_TIM-barrel_dom"/>
</dbReference>
<dbReference type="InterPro" id="IPR001465">
    <property type="entry name" value="Malate_synthase_TIM"/>
</dbReference>
<evidence type="ECO:0000256" key="2">
    <source>
        <dbReference type="ARBA" id="ARBA00012636"/>
    </source>
</evidence>
<evidence type="ECO:0000256" key="4">
    <source>
        <dbReference type="ARBA" id="ARBA00022532"/>
    </source>
</evidence>
<evidence type="ECO:0000256" key="6">
    <source>
        <dbReference type="ARBA" id="ARBA00047918"/>
    </source>
</evidence>
<keyword evidence="5" id="KW-0808">Transferase</keyword>
<comment type="similarity">
    <text evidence="1">Belongs to the malate synthase family.</text>
</comment>
<gene>
    <name evidence="10" type="ORF">METZ01_LOCUS76666</name>
</gene>
<dbReference type="FunFam" id="3.20.20.360:FF:000001">
    <property type="entry name" value="Malate synthase"/>
    <property type="match status" value="1"/>
</dbReference>
<dbReference type="Gene3D" id="1.20.1220.12">
    <property type="entry name" value="Malate synthase, domain III"/>
    <property type="match status" value="1"/>
</dbReference>
<dbReference type="FunFam" id="1.20.1220.12:FF:000001">
    <property type="entry name" value="Malate synthase"/>
    <property type="match status" value="1"/>
</dbReference>
<dbReference type="Pfam" id="PF20659">
    <property type="entry name" value="MS_C"/>
    <property type="match status" value="1"/>
</dbReference>
<dbReference type="PANTHER" id="PTHR42902">
    <property type="entry name" value="MALATE SYNTHASE"/>
    <property type="match status" value="1"/>
</dbReference>
<feature type="non-terminal residue" evidence="10">
    <location>
        <position position="1"/>
    </location>
</feature>
<dbReference type="InterPro" id="IPR048355">
    <property type="entry name" value="MS_C"/>
</dbReference>
<evidence type="ECO:0000313" key="10">
    <source>
        <dbReference type="EMBL" id="SVA23812.1"/>
    </source>
</evidence>
<sequence>VENVKLIRRQVNNIIITGKMHPGFDKILTEEAQEFLVKLHQRYSNTRKAVLDRRTAIHHKILADGNPVFLPETASVRKGNWKVDPIPDDLQDRRCEITGPAEAKMMINALNSGAKIFMADLEDSITPNWFNQIQGQANISAAYERTLEFTSTEGKEYRLNKGELATLIVRPRGWHMEEKHILIDGEVASGSLVDAGLYLFHNIKRTLSYGTGPYFYLPKLENHMEARLWDEIFAFAEQELGVTHGTIKATVLLETILAAFEIEEILYELREHMAGINAGRWDYMFSAIKKFRHEPGFLWPDRAQVTMTAPMMRAYTELLVQTCHKRGAHAIGGMAAFIPSRRDAEVNRVALAKVKEDKEREAQDGFDGSWVAHPDLVPVCTDVFSKVFEEGKVNQIHRLREDVQVTPEMMLDFKIPGGKITEPGLRNNISVGIQYISAWLKGTGAVAIFNLMEDAATAEIARSQVWQWIQHSEGKLDDGRQITLEMVQTMIPEELAKIREAYGKAYDEEKMNQATDLFTSLVSGDNFEEFLTIRAYDQLD</sequence>
<dbReference type="Pfam" id="PF20656">
    <property type="entry name" value="MS_N"/>
    <property type="match status" value="1"/>
</dbReference>
<evidence type="ECO:0000259" key="9">
    <source>
        <dbReference type="Pfam" id="PF20659"/>
    </source>
</evidence>
<keyword evidence="3" id="KW-0329">Glyoxylate bypass</keyword>
<dbReference type="Pfam" id="PF01274">
    <property type="entry name" value="MS_TIM-barrel"/>
    <property type="match status" value="1"/>
</dbReference>
<dbReference type="GO" id="GO:0005737">
    <property type="term" value="C:cytoplasm"/>
    <property type="evidence" value="ECO:0007669"/>
    <property type="project" value="TreeGrafter"/>
</dbReference>
<accession>A0A381U6D0</accession>
<feature type="domain" description="Malate synthase C-terminal" evidence="9">
    <location>
        <begin position="419"/>
        <end position="539"/>
    </location>
</feature>
<dbReference type="InterPro" id="IPR048356">
    <property type="entry name" value="MS_N"/>
</dbReference>